<feature type="transmembrane region" description="Helical" evidence="7">
    <location>
        <begin position="451"/>
        <end position="471"/>
    </location>
</feature>
<reference evidence="10" key="1">
    <citation type="submission" date="2025-08" db="UniProtKB">
        <authorList>
            <consortium name="RefSeq"/>
        </authorList>
    </citation>
    <scope>IDENTIFICATION</scope>
</reference>
<gene>
    <name evidence="10" type="primary">LOC105359313</name>
</gene>
<organism evidence="9 10">
    <name type="scientific">Ceratosolen solmsi marchali</name>
    <dbReference type="NCBI Taxonomy" id="326594"/>
    <lineage>
        <taxon>Eukaryota</taxon>
        <taxon>Metazoa</taxon>
        <taxon>Ecdysozoa</taxon>
        <taxon>Arthropoda</taxon>
        <taxon>Hexapoda</taxon>
        <taxon>Insecta</taxon>
        <taxon>Pterygota</taxon>
        <taxon>Neoptera</taxon>
        <taxon>Endopterygota</taxon>
        <taxon>Hymenoptera</taxon>
        <taxon>Apocrita</taxon>
        <taxon>Proctotrupomorpha</taxon>
        <taxon>Chalcidoidea</taxon>
        <taxon>Agaonidae</taxon>
        <taxon>Agaoninae</taxon>
        <taxon>Ceratosolen</taxon>
    </lineage>
</organism>
<dbReference type="RefSeq" id="XP_011494180.1">
    <property type="nucleotide sequence ID" value="XM_011495878.1"/>
</dbReference>
<evidence type="ECO:0000256" key="7">
    <source>
        <dbReference type="SAM" id="Phobius"/>
    </source>
</evidence>
<dbReference type="PANTHER" id="PTHR23302:SF24">
    <property type="entry name" value="TMC DOMAIN-CONTAINING PROTEIN"/>
    <property type="match status" value="1"/>
</dbReference>
<dbReference type="PANTHER" id="PTHR23302">
    <property type="entry name" value="TRANSMEMBRANE CHANNEL-RELATED"/>
    <property type="match status" value="1"/>
</dbReference>
<feature type="transmembrane region" description="Helical" evidence="7">
    <location>
        <begin position="697"/>
        <end position="722"/>
    </location>
</feature>
<evidence type="ECO:0000256" key="4">
    <source>
        <dbReference type="ARBA" id="ARBA00022989"/>
    </source>
</evidence>
<evidence type="ECO:0000313" key="10">
    <source>
        <dbReference type="RefSeq" id="XP_011494180.1"/>
    </source>
</evidence>
<evidence type="ECO:0000256" key="6">
    <source>
        <dbReference type="SAM" id="MobiDB-lite"/>
    </source>
</evidence>
<proteinExistence type="inferred from homology"/>
<feature type="transmembrane region" description="Helical" evidence="7">
    <location>
        <begin position="638"/>
        <end position="659"/>
    </location>
</feature>
<dbReference type="GO" id="GO:0005886">
    <property type="term" value="C:plasma membrane"/>
    <property type="evidence" value="ECO:0007669"/>
    <property type="project" value="InterPro"/>
</dbReference>
<dbReference type="KEGG" id="csol:105359313"/>
<dbReference type="GO" id="GO:0008381">
    <property type="term" value="F:mechanosensitive monoatomic ion channel activity"/>
    <property type="evidence" value="ECO:0007669"/>
    <property type="project" value="TreeGrafter"/>
</dbReference>
<dbReference type="Proteomes" id="UP000695007">
    <property type="component" value="Unplaced"/>
</dbReference>
<dbReference type="InterPro" id="IPR038900">
    <property type="entry name" value="TMC"/>
</dbReference>
<comment type="subcellular location">
    <subcellularLocation>
        <location evidence="1">Membrane</location>
        <topology evidence="1">Multi-pass membrane protein</topology>
    </subcellularLocation>
</comment>
<evidence type="ECO:0000313" key="9">
    <source>
        <dbReference type="Proteomes" id="UP000695007"/>
    </source>
</evidence>
<evidence type="ECO:0000259" key="8">
    <source>
        <dbReference type="Pfam" id="PF07810"/>
    </source>
</evidence>
<feature type="transmembrane region" description="Helical" evidence="7">
    <location>
        <begin position="491"/>
        <end position="509"/>
    </location>
</feature>
<protein>
    <submittedName>
        <fullName evidence="10">Transmembrane channel-like protein 7</fullName>
    </submittedName>
</protein>
<keyword evidence="3 7" id="KW-0812">Transmembrane</keyword>
<feature type="transmembrane region" description="Helical" evidence="7">
    <location>
        <begin position="587"/>
        <end position="617"/>
    </location>
</feature>
<feature type="region of interest" description="Disordered" evidence="6">
    <location>
        <begin position="1"/>
        <end position="22"/>
    </location>
</feature>
<feature type="transmembrane region" description="Helical" evidence="7">
    <location>
        <begin position="196"/>
        <end position="223"/>
    </location>
</feature>
<evidence type="ECO:0000256" key="2">
    <source>
        <dbReference type="ARBA" id="ARBA00006510"/>
    </source>
</evidence>
<keyword evidence="5 7" id="KW-0472">Membrane</keyword>
<keyword evidence="9" id="KW-1185">Reference proteome</keyword>
<dbReference type="Pfam" id="PF07810">
    <property type="entry name" value="TMC"/>
    <property type="match status" value="1"/>
</dbReference>
<evidence type="ECO:0000256" key="5">
    <source>
        <dbReference type="ARBA" id="ARBA00023136"/>
    </source>
</evidence>
<sequence>MSGGERKKRSGDRGHGWEEAGAEFYQESYPAAAIEADLQQALQRDPSHIATLLPSKKSRVATTTKRVRHEPRTTLRRRTSTRSRYATNTVRRMSTNIQDAAVSMLPDLSENLSNEERTWEEIMQIKAMPVCMAQKIQLKNQLQSATKLRLQGFDQLKWQRRKAWQTFRVRAKEAYSKLELWSTSLKRIGGNLGMGIVAYFLFIKWILFLNLGLFVIVLVFLILPTILLDVPRNETCISINDTNTICCPELYWNKSQDFQTFMNFFQGNNLFEYSLLFYGAYSSSTYINREGNFRYNLPLAYVSVMSTIFIASFVAIIRSAVKGFRERVVEGEGQFYRYCNLVFGGWDYCVNNEKASEMKHKALYTEIKVSLESERFEEERQNRTREEKFKLCMIRIFVNVLVLLILCSCGIFIFYIIRFSFDRAYSEGKAMDQPSSNDMTIDTIDQIFFEFLPYISIVLLNIIVPVLFRHLISLENYSPPFVIRLNLFRTIFLRLASLAVLLSSFYIRIVKDVDEDECTSSLRPLCWETFVGQQFLKLYLTDLIGHFFMTFFINFPRSFIGKHSESKFLRYVGQQEFDLSKHVLDIVYLQTICWLGTFFVPFLPLFAIIGSFVLFYIKKFACLVNCKPSNNIYRASRAHSLFMLILLVCYVLISIPIGYSIVKVSPSKACGPLKGLDTSWSLIVATFSQLPIWLRSVLSFLSTAGFGVPAFLALTLLLYYYYAVSMANKNMVAVLKNQLVLEGHDKQFLLNRLSAFIKQQQEQTKYHQDHNDFT</sequence>
<feature type="compositionally biased region" description="Basic residues" evidence="6">
    <location>
        <begin position="65"/>
        <end position="81"/>
    </location>
</feature>
<dbReference type="InterPro" id="IPR012496">
    <property type="entry name" value="TMC_dom"/>
</dbReference>
<dbReference type="AlphaFoldDB" id="A0AAJ6VJ53"/>
<feature type="transmembrane region" description="Helical" evidence="7">
    <location>
        <begin position="392"/>
        <end position="417"/>
    </location>
</feature>
<feature type="compositionally biased region" description="Basic residues" evidence="6">
    <location>
        <begin position="1"/>
        <end position="10"/>
    </location>
</feature>
<accession>A0AAJ6VJ53</accession>
<evidence type="ECO:0000256" key="3">
    <source>
        <dbReference type="ARBA" id="ARBA00022692"/>
    </source>
</evidence>
<name>A0AAJ6VJ53_9HYME</name>
<evidence type="ECO:0000256" key="1">
    <source>
        <dbReference type="ARBA" id="ARBA00004141"/>
    </source>
</evidence>
<feature type="domain" description="TMC" evidence="8">
    <location>
        <begin position="526"/>
        <end position="636"/>
    </location>
</feature>
<keyword evidence="4 7" id="KW-1133">Transmembrane helix</keyword>
<comment type="similarity">
    <text evidence="2">Belongs to the TMC family.</text>
</comment>
<feature type="region of interest" description="Disordered" evidence="6">
    <location>
        <begin position="58"/>
        <end position="82"/>
    </location>
</feature>
<dbReference type="GeneID" id="105359313"/>
<feature type="transmembrane region" description="Helical" evidence="7">
    <location>
        <begin position="299"/>
        <end position="317"/>
    </location>
</feature>